<dbReference type="InterPro" id="IPR010451">
    <property type="entry name" value="Acetoacetate_decarboxylase"/>
</dbReference>
<accession>A0A542CSN1</accession>
<keyword evidence="2" id="KW-1185">Reference proteome</keyword>
<evidence type="ECO:0000313" key="2">
    <source>
        <dbReference type="Proteomes" id="UP000320876"/>
    </source>
</evidence>
<protein>
    <submittedName>
        <fullName evidence="1">Acetoacetate decarboxylase</fullName>
    </submittedName>
</protein>
<dbReference type="EMBL" id="VFML01000002">
    <property type="protein sequence ID" value="TQI93827.1"/>
    <property type="molecule type" value="Genomic_DNA"/>
</dbReference>
<dbReference type="GO" id="GO:0016829">
    <property type="term" value="F:lyase activity"/>
    <property type="evidence" value="ECO:0007669"/>
    <property type="project" value="InterPro"/>
</dbReference>
<sequence>MPEYPPQPWHLTGQAYLSTWQVPAAELPRVPSEVDPLVVLGRALVVTAWIDYQQGGQLSYHELLACVAVRGPGTTATVTEIWVDSEASLAGGRELWGIPKEPAGLEFHHGRAFTGTAATGSDWIATAAFVPRSGPPVSTPSRFTVAQSADGAVLRSPVRARGRPRLASASWNLNPDGPLGYLAGRRPLFSAQLEDFDLHFGAKE</sequence>
<name>A0A542CSN1_AMYCI</name>
<dbReference type="Proteomes" id="UP000320876">
    <property type="component" value="Unassembled WGS sequence"/>
</dbReference>
<dbReference type="Pfam" id="PF06314">
    <property type="entry name" value="ADC"/>
    <property type="match status" value="1"/>
</dbReference>
<dbReference type="Gene3D" id="2.40.400.10">
    <property type="entry name" value="Acetoacetate decarboxylase-like"/>
    <property type="match status" value="1"/>
</dbReference>
<dbReference type="OrthoDB" id="834556at2"/>
<gene>
    <name evidence="1" type="ORF">FB471_5972</name>
</gene>
<dbReference type="InterPro" id="IPR023375">
    <property type="entry name" value="ADC_dom_sf"/>
</dbReference>
<organism evidence="1 2">
    <name type="scientific">Amycolatopsis cihanbeyliensis</name>
    <dbReference type="NCBI Taxonomy" id="1128664"/>
    <lineage>
        <taxon>Bacteria</taxon>
        <taxon>Bacillati</taxon>
        <taxon>Actinomycetota</taxon>
        <taxon>Actinomycetes</taxon>
        <taxon>Pseudonocardiales</taxon>
        <taxon>Pseudonocardiaceae</taxon>
        <taxon>Amycolatopsis</taxon>
    </lineage>
</organism>
<comment type="caution">
    <text evidence="1">The sequence shown here is derived from an EMBL/GenBank/DDBJ whole genome shotgun (WGS) entry which is preliminary data.</text>
</comment>
<evidence type="ECO:0000313" key="1">
    <source>
        <dbReference type="EMBL" id="TQI93827.1"/>
    </source>
</evidence>
<reference evidence="1 2" key="1">
    <citation type="submission" date="2019-06" db="EMBL/GenBank/DDBJ databases">
        <title>Sequencing the genomes of 1000 actinobacteria strains.</title>
        <authorList>
            <person name="Klenk H.-P."/>
        </authorList>
    </citation>
    <scope>NUCLEOTIDE SEQUENCE [LARGE SCALE GENOMIC DNA]</scope>
    <source>
        <strain evidence="1 2">DSM 45679</strain>
    </source>
</reference>
<dbReference type="AlphaFoldDB" id="A0A542CSN1"/>
<dbReference type="SUPFAM" id="SSF160104">
    <property type="entry name" value="Acetoacetate decarboxylase-like"/>
    <property type="match status" value="1"/>
</dbReference>
<dbReference type="RefSeq" id="WP_142002961.1">
    <property type="nucleotide sequence ID" value="NZ_VFML01000002.1"/>
</dbReference>
<proteinExistence type="predicted"/>